<dbReference type="EMBL" id="CP034593">
    <property type="protein sequence ID" value="AZQ76866.1"/>
    <property type="molecule type" value="Genomic_DNA"/>
</dbReference>
<dbReference type="Proteomes" id="UP000280344">
    <property type="component" value="Chromosome"/>
</dbReference>
<dbReference type="KEGG" id="flh:EJ997_05450"/>
<dbReference type="InterPro" id="IPR000182">
    <property type="entry name" value="GNAT_dom"/>
</dbReference>
<dbReference type="RefSeq" id="WP_126703672.1">
    <property type="nucleotide sequence ID" value="NZ_CP034593.1"/>
</dbReference>
<dbReference type="Pfam" id="PF13302">
    <property type="entry name" value="Acetyltransf_3"/>
    <property type="match status" value="1"/>
</dbReference>
<accession>A0A3Q9G778</accession>
<proteinExistence type="predicted"/>
<dbReference type="SUPFAM" id="SSF55729">
    <property type="entry name" value="Acyl-CoA N-acyltransferases (Nat)"/>
    <property type="match status" value="1"/>
</dbReference>
<dbReference type="InterPro" id="IPR016181">
    <property type="entry name" value="Acyl_CoA_acyltransferase"/>
</dbReference>
<dbReference type="PROSITE" id="PS51186">
    <property type="entry name" value="GNAT"/>
    <property type="match status" value="1"/>
</dbReference>
<gene>
    <name evidence="2" type="ORF">EJ997_05450</name>
</gene>
<keyword evidence="2" id="KW-0808">Transferase</keyword>
<feature type="domain" description="N-acetyltransferase" evidence="1">
    <location>
        <begin position="3"/>
        <end position="164"/>
    </location>
</feature>
<name>A0A3Q9G778_9ACTO</name>
<evidence type="ECO:0000313" key="3">
    <source>
        <dbReference type="Proteomes" id="UP000280344"/>
    </source>
</evidence>
<organism evidence="2 3">
    <name type="scientific">Flaviflexus ciconiae</name>
    <dbReference type="NCBI Taxonomy" id="2496867"/>
    <lineage>
        <taxon>Bacteria</taxon>
        <taxon>Bacillati</taxon>
        <taxon>Actinomycetota</taxon>
        <taxon>Actinomycetes</taxon>
        <taxon>Actinomycetales</taxon>
        <taxon>Actinomycetaceae</taxon>
        <taxon>Flaviflexus</taxon>
    </lineage>
</organism>
<dbReference type="GO" id="GO:0016747">
    <property type="term" value="F:acyltransferase activity, transferring groups other than amino-acyl groups"/>
    <property type="evidence" value="ECO:0007669"/>
    <property type="project" value="InterPro"/>
</dbReference>
<dbReference type="OrthoDB" id="9799321at2"/>
<sequence length="185" mass="20800">MNISLTRMDPAGSDREALMSFMTANEFPFHMRPRPSASQVASSIEDGSFDDEDTTTYWIEHSELGRIGTLALEDLTDPTPLFDLRLDSKFRGRGLGTGVLRAATDHVFKTMDVNRFEGQTREDNIAMRAVFLKSGWVKEAHYREGWPVDGGTPVASVAYAILRRDWENGTLTPVPWDDFTIDRAP</sequence>
<evidence type="ECO:0000313" key="2">
    <source>
        <dbReference type="EMBL" id="AZQ76866.1"/>
    </source>
</evidence>
<protein>
    <submittedName>
        <fullName evidence="2">N-acetyltransferase</fullName>
    </submittedName>
</protein>
<keyword evidence="3" id="KW-1185">Reference proteome</keyword>
<dbReference type="AlphaFoldDB" id="A0A3Q9G778"/>
<reference evidence="2 3" key="1">
    <citation type="submission" date="2018-12" db="EMBL/GenBank/DDBJ databases">
        <title>Complete genome sequence of Flaviflexus sp. H23T48.</title>
        <authorList>
            <person name="Bae J.-W."/>
            <person name="Lee J.-Y."/>
        </authorList>
    </citation>
    <scope>NUCLEOTIDE SEQUENCE [LARGE SCALE GENOMIC DNA]</scope>
    <source>
        <strain evidence="2 3">H23T48</strain>
    </source>
</reference>
<evidence type="ECO:0000259" key="1">
    <source>
        <dbReference type="PROSITE" id="PS51186"/>
    </source>
</evidence>
<dbReference type="Gene3D" id="3.40.630.30">
    <property type="match status" value="1"/>
</dbReference>